<dbReference type="InterPro" id="IPR037185">
    <property type="entry name" value="EmrE-like"/>
</dbReference>
<organism evidence="8 9">
    <name type="scientific">Paenibacillus alba</name>
    <dbReference type="NCBI Taxonomy" id="1197127"/>
    <lineage>
        <taxon>Bacteria</taxon>
        <taxon>Bacillati</taxon>
        <taxon>Bacillota</taxon>
        <taxon>Bacilli</taxon>
        <taxon>Bacillales</taxon>
        <taxon>Paenibacillaceae</taxon>
        <taxon>Paenibacillus</taxon>
    </lineage>
</organism>
<evidence type="ECO:0000256" key="4">
    <source>
        <dbReference type="ARBA" id="ARBA00022989"/>
    </source>
</evidence>
<feature type="transmembrane region" description="Helical" evidence="6">
    <location>
        <begin position="154"/>
        <end position="174"/>
    </location>
</feature>
<keyword evidence="3 6" id="KW-0812">Transmembrane</keyword>
<evidence type="ECO:0000313" key="8">
    <source>
        <dbReference type="EMBL" id="MEC0231696.1"/>
    </source>
</evidence>
<proteinExistence type="inferred from homology"/>
<gene>
    <name evidence="8" type="ORF">P4I72_31795</name>
</gene>
<feature type="domain" description="EamA" evidence="7">
    <location>
        <begin position="1"/>
        <end position="133"/>
    </location>
</feature>
<reference evidence="8 9" key="1">
    <citation type="submission" date="2023-03" db="EMBL/GenBank/DDBJ databases">
        <title>Bacillus Genome Sequencing.</title>
        <authorList>
            <person name="Dunlap C."/>
        </authorList>
    </citation>
    <scope>NUCLEOTIDE SEQUENCE [LARGE SCALE GENOMIC DNA]</scope>
    <source>
        <strain evidence="8 9">BD-533</strain>
    </source>
</reference>
<feature type="domain" description="EamA" evidence="7">
    <location>
        <begin position="151"/>
        <end position="284"/>
    </location>
</feature>
<evidence type="ECO:0000256" key="1">
    <source>
        <dbReference type="ARBA" id="ARBA00004127"/>
    </source>
</evidence>
<dbReference type="EMBL" id="JARLKY010000102">
    <property type="protein sequence ID" value="MEC0231696.1"/>
    <property type="molecule type" value="Genomic_DNA"/>
</dbReference>
<evidence type="ECO:0000256" key="2">
    <source>
        <dbReference type="ARBA" id="ARBA00007362"/>
    </source>
</evidence>
<name>A0ABU6GBY0_9BACL</name>
<keyword evidence="9" id="KW-1185">Reference proteome</keyword>
<feature type="transmembrane region" description="Helical" evidence="6">
    <location>
        <begin position="213"/>
        <end position="232"/>
    </location>
</feature>
<protein>
    <submittedName>
        <fullName evidence="8">EamA family transporter</fullName>
    </submittedName>
</protein>
<sequence>MGLLLGLLSALFFGSADFVAAKSSKQIGVYATLLYMQIVGVVLLTIFLVVTGKWQFITSYSSIAKASLWMFVDLAGILMLYRGLQVGKASVVAPIVSSFSVVTVILAISFGERQSWITFVGIVLTIVGVMGVTLSGPDTDDPLQQRVKMAKGVVWAILASLCLGIAFFGLRYPVEEIGGLATVWIGRLQGSVLLAFIALGVKRKTVIPKKKELNYLILVGVLDTLAILSYNIGLIYEMTSIVITAASLFAVFTLVWGILINNERLAMKQWAGIVLTFTGIAIVSIG</sequence>
<dbReference type="RefSeq" id="WP_326075727.1">
    <property type="nucleotide sequence ID" value="NZ_JARLKY010000102.1"/>
</dbReference>
<dbReference type="Proteomes" id="UP001338137">
    <property type="component" value="Unassembled WGS sequence"/>
</dbReference>
<feature type="transmembrane region" description="Helical" evidence="6">
    <location>
        <begin position="238"/>
        <end position="260"/>
    </location>
</feature>
<evidence type="ECO:0000256" key="3">
    <source>
        <dbReference type="ARBA" id="ARBA00022692"/>
    </source>
</evidence>
<comment type="caution">
    <text evidence="8">The sequence shown here is derived from an EMBL/GenBank/DDBJ whole genome shotgun (WGS) entry which is preliminary data.</text>
</comment>
<evidence type="ECO:0000256" key="6">
    <source>
        <dbReference type="SAM" id="Phobius"/>
    </source>
</evidence>
<dbReference type="InterPro" id="IPR050638">
    <property type="entry name" value="AA-Vitamin_Transporters"/>
</dbReference>
<feature type="transmembrane region" description="Helical" evidence="6">
    <location>
        <begin position="31"/>
        <end position="50"/>
    </location>
</feature>
<dbReference type="Pfam" id="PF00892">
    <property type="entry name" value="EamA"/>
    <property type="match status" value="2"/>
</dbReference>
<dbReference type="SUPFAM" id="SSF103481">
    <property type="entry name" value="Multidrug resistance efflux transporter EmrE"/>
    <property type="match status" value="2"/>
</dbReference>
<dbReference type="PANTHER" id="PTHR32322">
    <property type="entry name" value="INNER MEMBRANE TRANSPORTER"/>
    <property type="match status" value="1"/>
</dbReference>
<keyword evidence="4 6" id="KW-1133">Transmembrane helix</keyword>
<feature type="transmembrane region" description="Helical" evidence="6">
    <location>
        <begin position="89"/>
        <end position="110"/>
    </location>
</feature>
<comment type="similarity">
    <text evidence="2">Belongs to the EamA transporter family.</text>
</comment>
<accession>A0ABU6GBY0</accession>
<feature type="transmembrane region" description="Helical" evidence="6">
    <location>
        <begin position="180"/>
        <end position="201"/>
    </location>
</feature>
<comment type="subcellular location">
    <subcellularLocation>
        <location evidence="1">Endomembrane system</location>
        <topology evidence="1">Multi-pass membrane protein</topology>
    </subcellularLocation>
</comment>
<evidence type="ECO:0000259" key="7">
    <source>
        <dbReference type="Pfam" id="PF00892"/>
    </source>
</evidence>
<dbReference type="PANTHER" id="PTHR32322:SF2">
    <property type="entry name" value="EAMA DOMAIN-CONTAINING PROTEIN"/>
    <property type="match status" value="1"/>
</dbReference>
<evidence type="ECO:0000313" key="9">
    <source>
        <dbReference type="Proteomes" id="UP001338137"/>
    </source>
</evidence>
<dbReference type="InterPro" id="IPR000620">
    <property type="entry name" value="EamA_dom"/>
</dbReference>
<evidence type="ECO:0000256" key="5">
    <source>
        <dbReference type="ARBA" id="ARBA00023136"/>
    </source>
</evidence>
<keyword evidence="5 6" id="KW-0472">Membrane</keyword>
<feature type="transmembrane region" description="Helical" evidence="6">
    <location>
        <begin position="116"/>
        <end position="134"/>
    </location>
</feature>